<dbReference type="SUPFAM" id="SSF47741">
    <property type="entry name" value="CO dehydrogenase ISP C-domain like"/>
    <property type="match status" value="1"/>
</dbReference>
<dbReference type="Gene3D" id="3.10.20.30">
    <property type="match status" value="1"/>
</dbReference>
<dbReference type="GO" id="GO:0005506">
    <property type="term" value="F:iron ion binding"/>
    <property type="evidence" value="ECO:0007669"/>
    <property type="project" value="InterPro"/>
</dbReference>
<dbReference type="Pfam" id="PF00111">
    <property type="entry name" value="Fer2"/>
    <property type="match status" value="1"/>
</dbReference>
<dbReference type="InterPro" id="IPR001041">
    <property type="entry name" value="2Fe-2S_ferredoxin-type"/>
</dbReference>
<evidence type="ECO:0000256" key="1">
    <source>
        <dbReference type="ARBA" id="ARBA00006849"/>
    </source>
</evidence>
<dbReference type="InterPro" id="IPR006058">
    <property type="entry name" value="2Fe2S_fd_BS"/>
</dbReference>
<dbReference type="PANTHER" id="PTHR11908:SF157">
    <property type="entry name" value="XANTHINE DEHYDROGENASE SUBUNIT D-RELATED"/>
    <property type="match status" value="1"/>
</dbReference>
<dbReference type="Pfam" id="PF20256">
    <property type="entry name" value="MoCoBD_2"/>
    <property type="match status" value="1"/>
</dbReference>
<dbReference type="AlphaFoldDB" id="A0A212K3I4"/>
<organism evidence="6">
    <name type="scientific">uncultured Alphaproteobacteria bacterium</name>
    <dbReference type="NCBI Taxonomy" id="91750"/>
    <lineage>
        <taxon>Bacteria</taxon>
        <taxon>Pseudomonadati</taxon>
        <taxon>Pseudomonadota</taxon>
        <taxon>Alphaproteobacteria</taxon>
        <taxon>environmental samples</taxon>
    </lineage>
</organism>
<dbReference type="InterPro" id="IPR036884">
    <property type="entry name" value="2Fe-2S-bd_dom_sf"/>
</dbReference>
<evidence type="ECO:0000256" key="4">
    <source>
        <dbReference type="ARBA" id="ARBA00023004"/>
    </source>
</evidence>
<evidence type="ECO:0000256" key="3">
    <source>
        <dbReference type="ARBA" id="ARBA00023002"/>
    </source>
</evidence>
<keyword evidence="3 6" id="KW-0560">Oxidoreductase</keyword>
<dbReference type="EMBL" id="FLUO01000001">
    <property type="protein sequence ID" value="SBW06202.1"/>
    <property type="molecule type" value="Genomic_DNA"/>
</dbReference>
<dbReference type="InterPro" id="IPR037165">
    <property type="entry name" value="AldOxase/xan_DH_Mopterin-bd_sf"/>
</dbReference>
<dbReference type="InterPro" id="IPR036010">
    <property type="entry name" value="2Fe-2S_ferredoxin-like_sf"/>
</dbReference>
<evidence type="ECO:0000313" key="6">
    <source>
        <dbReference type="EMBL" id="SBW06202.1"/>
    </source>
</evidence>
<evidence type="ECO:0000256" key="2">
    <source>
        <dbReference type="ARBA" id="ARBA00022723"/>
    </source>
</evidence>
<dbReference type="NCBIfam" id="NF045668">
    <property type="entry name" value="pterin_aldehy"/>
    <property type="match status" value="1"/>
</dbReference>
<dbReference type="Pfam" id="PF02738">
    <property type="entry name" value="MoCoBD_1"/>
    <property type="match status" value="1"/>
</dbReference>
<dbReference type="GO" id="GO:0051537">
    <property type="term" value="F:2 iron, 2 sulfur cluster binding"/>
    <property type="evidence" value="ECO:0007669"/>
    <property type="project" value="InterPro"/>
</dbReference>
<dbReference type="Gene3D" id="3.30.365.10">
    <property type="entry name" value="Aldehyde oxidase/xanthine dehydrogenase, molybdopterin binding domain"/>
    <property type="match status" value="4"/>
</dbReference>
<sequence>MRRISLNVNGVDRPVVVDPKRMLSDVLREQLLLTGCKVCCGDGQCGSCTVLIDGAPVRSCKKTVGSVPEDAKIVTIEGLGSALDLHPLQIAWMAHGSAQCGVCTPGFLMSAKALLDKTLSPTREEVRNWFHRNRNLCRCTGYKPLIDAVMDAAAVLRGEMKKEDLLFKPGPDGKILGTWFHRPSALAKVTGTWDFGADVALHMPENTLRLALVQAKVSHANIKGIDTSVAEKMPGVVKVVTWKDVKGKNAITGLITFPENKGDGWDRPILCKEKVFQFGDAIAIVCADTEAHARAAADKVVVDLEVLPAYMDGFAAQAPDAIEIHPGVPNVYYECGVVKGAETAPLIAEAAHVAECETYCSRQPHLHLEPDCGCAYIDDEDRLTIQSKSIGLHLHHAMICPGIGVEPEKLRLIQNGTGGTFGYKFSPTMEALLGVACLACDGRPVSLVYDQFQNITYTGKRSPVDMKIKMAADANGKLVAMETDWWMDHGPYSEFGDLVTLRQGQFTGAGYELPNIRGKGRTVATNHAWGSAFRAFGSPQAFLASEICMDILAEKVGEDPFEFRYKNLYRPGSTTPTGQVPDVYCLVELFDMLRPKYEEAKARCKAFAKPGHKRGVGIALGLYGCGLDGPDSSAAAAELTPHGVTLYNAWQDHGQGSDLSCLTIAHEVFRPVLHLKPEQFKLVMNDTLCPNSGPSGGSRSNVFTGNATKVSCEMLLNAMRKPDGTYRTYDEMVAEKIPLRYDGKWVAQACTECATDTCQGDPFPIYMYEVFMPEVEVDLETGKVSVVKFTTAVDVGTIINCATVDGQIYGGLAQGIGLALTEDFDDLEYHTTLLDCGIPYPKDVPDDIEILYLETPRPLGPFGAAGVGEAPLTAPHPAILNAIHDACGVRIFKVPALPEAVKAALDAKAADLAHA</sequence>
<comment type="similarity">
    <text evidence="1">Belongs to the xanthine dehydrogenase family.</text>
</comment>
<dbReference type="InterPro" id="IPR054705">
    <property type="entry name" value="Mop"/>
</dbReference>
<feature type="domain" description="2Fe-2S ferredoxin-type" evidence="5">
    <location>
        <begin position="2"/>
        <end position="79"/>
    </location>
</feature>
<reference evidence="6" key="1">
    <citation type="submission" date="2016-04" db="EMBL/GenBank/DDBJ databases">
        <authorList>
            <person name="Evans L.H."/>
            <person name="Alamgir A."/>
            <person name="Owens N."/>
            <person name="Weber N.D."/>
            <person name="Virtaneva K."/>
            <person name="Barbian K."/>
            <person name="Babar A."/>
            <person name="Rosenke K."/>
        </authorList>
    </citation>
    <scope>NUCLEOTIDE SEQUENCE</scope>
    <source>
        <strain evidence="6">86</strain>
    </source>
</reference>
<keyword evidence="4" id="KW-0408">Iron</keyword>
<name>A0A212K3I4_9PROT</name>
<gene>
    <name evidence="6" type="primary">mop</name>
    <name evidence="6" type="ORF">KL86APRO_12077</name>
</gene>
<dbReference type="InterPro" id="IPR000674">
    <property type="entry name" value="Ald_Oxase/Xan_DH_a/b"/>
</dbReference>
<dbReference type="PROSITE" id="PS00197">
    <property type="entry name" value="2FE2S_FER_1"/>
    <property type="match status" value="1"/>
</dbReference>
<dbReference type="InterPro" id="IPR036856">
    <property type="entry name" value="Ald_Oxase/Xan_DH_a/b_sf"/>
</dbReference>
<dbReference type="Pfam" id="PF01315">
    <property type="entry name" value="Ald_Xan_dh_C"/>
    <property type="match status" value="1"/>
</dbReference>
<dbReference type="Gene3D" id="1.10.150.120">
    <property type="entry name" value="[2Fe-2S]-binding domain"/>
    <property type="match status" value="1"/>
</dbReference>
<dbReference type="SMART" id="SM01008">
    <property type="entry name" value="Ald_Xan_dh_C"/>
    <property type="match status" value="1"/>
</dbReference>
<proteinExistence type="inferred from homology"/>
<dbReference type="InterPro" id="IPR012675">
    <property type="entry name" value="Beta-grasp_dom_sf"/>
</dbReference>
<dbReference type="SUPFAM" id="SSF54665">
    <property type="entry name" value="CO dehydrogenase molybdoprotein N-domain-like"/>
    <property type="match status" value="1"/>
</dbReference>
<dbReference type="PROSITE" id="PS51085">
    <property type="entry name" value="2FE2S_FER_2"/>
    <property type="match status" value="1"/>
</dbReference>
<evidence type="ECO:0000259" key="5">
    <source>
        <dbReference type="PROSITE" id="PS51085"/>
    </source>
</evidence>
<keyword evidence="2" id="KW-0479">Metal-binding</keyword>
<dbReference type="SUPFAM" id="SSF56003">
    <property type="entry name" value="Molybdenum cofactor-binding domain"/>
    <property type="match status" value="1"/>
</dbReference>
<protein>
    <submittedName>
        <fullName evidence="6">Aldehyde oxidoreductase</fullName>
        <ecNumber evidence="6">1.2.99.7</ecNumber>
    </submittedName>
</protein>
<dbReference type="InterPro" id="IPR046867">
    <property type="entry name" value="AldOxase/xan_DH_MoCoBD2"/>
</dbReference>
<dbReference type="InterPro" id="IPR008274">
    <property type="entry name" value="AldOxase/xan_DH_MoCoBD1"/>
</dbReference>
<accession>A0A212K3I4</accession>
<dbReference type="GO" id="GO:0033727">
    <property type="term" value="F:aldehyde dehydrogenase (FAD-independent) activity"/>
    <property type="evidence" value="ECO:0007669"/>
    <property type="project" value="UniProtKB-EC"/>
</dbReference>
<dbReference type="PANTHER" id="PTHR11908">
    <property type="entry name" value="XANTHINE DEHYDROGENASE"/>
    <property type="match status" value="1"/>
</dbReference>
<dbReference type="Gene3D" id="3.90.1170.50">
    <property type="entry name" value="Aldehyde oxidase/xanthine dehydrogenase, a/b hammerhead"/>
    <property type="match status" value="1"/>
</dbReference>
<dbReference type="InterPro" id="IPR002888">
    <property type="entry name" value="2Fe-2S-bd"/>
</dbReference>
<dbReference type="EC" id="1.2.99.7" evidence="6"/>
<dbReference type="InterPro" id="IPR016208">
    <property type="entry name" value="Ald_Oxase/xanthine_DH-like"/>
</dbReference>
<dbReference type="Pfam" id="PF01799">
    <property type="entry name" value="Fer2_2"/>
    <property type="match status" value="1"/>
</dbReference>
<dbReference type="SUPFAM" id="SSF54292">
    <property type="entry name" value="2Fe-2S ferredoxin-like"/>
    <property type="match status" value="1"/>
</dbReference>